<keyword evidence="4" id="KW-0539">Nucleus</keyword>
<proteinExistence type="predicted"/>
<evidence type="ECO:0000256" key="5">
    <source>
        <dbReference type="SAM" id="MobiDB-lite"/>
    </source>
</evidence>
<name>A0A7S0BDU1_9RHOD</name>
<reference evidence="7" key="1">
    <citation type="submission" date="2021-01" db="EMBL/GenBank/DDBJ databases">
        <authorList>
            <person name="Corre E."/>
            <person name="Pelletier E."/>
            <person name="Niang G."/>
            <person name="Scheremetjew M."/>
            <person name="Finn R."/>
            <person name="Kale V."/>
            <person name="Holt S."/>
            <person name="Cochrane G."/>
            <person name="Meng A."/>
            <person name="Brown T."/>
            <person name="Cohen L."/>
        </authorList>
    </citation>
    <scope>NUCLEOTIDE SEQUENCE</scope>
    <source>
        <strain evidence="7">UTEX LB 2760</strain>
    </source>
</reference>
<dbReference type="AlphaFoldDB" id="A0A7S0BDU1"/>
<dbReference type="EMBL" id="HBEK01000849">
    <property type="protein sequence ID" value="CAD8390274.1"/>
    <property type="molecule type" value="Transcribed_RNA"/>
</dbReference>
<evidence type="ECO:0000313" key="7">
    <source>
        <dbReference type="EMBL" id="CAD8390274.1"/>
    </source>
</evidence>
<evidence type="ECO:0000256" key="4">
    <source>
        <dbReference type="ARBA" id="ARBA00023242"/>
    </source>
</evidence>
<comment type="subcellular location">
    <subcellularLocation>
        <location evidence="1">Nucleus</location>
    </subcellularLocation>
</comment>
<evidence type="ECO:0000256" key="1">
    <source>
        <dbReference type="ARBA" id="ARBA00004123"/>
    </source>
</evidence>
<protein>
    <recommendedName>
        <fullName evidence="6">Vps72/YL1 C-terminal domain-containing protein</fullName>
    </recommendedName>
</protein>
<keyword evidence="2" id="KW-0805">Transcription regulation</keyword>
<gene>
    <name evidence="7" type="ORF">RMAR0315_LOCUS483</name>
</gene>
<evidence type="ECO:0000256" key="3">
    <source>
        <dbReference type="ARBA" id="ARBA00023163"/>
    </source>
</evidence>
<keyword evidence="3" id="KW-0804">Transcription</keyword>
<sequence length="136" mass="15369">MSKDQARRKRKVGDGNGDGTGLSNDVVDIQSKLEGGYVNEVTAKKGRNYKSLKQLAGSENFELLPPEVPTYYNIDSPPSTLPPKKYCDLTGFKANYTDPKTRLRFCSPEAFRFLRSLPEHRVQDFLSLRQAEARLK</sequence>
<dbReference type="Pfam" id="PF08265">
    <property type="entry name" value="YL1_C"/>
    <property type="match status" value="1"/>
</dbReference>
<dbReference type="GO" id="GO:0031011">
    <property type="term" value="C:Ino80 complex"/>
    <property type="evidence" value="ECO:0007669"/>
    <property type="project" value="InterPro"/>
</dbReference>
<dbReference type="PANTHER" id="PTHR31200:SF1">
    <property type="entry name" value="INO80 COMPLEX SUBUNIT C"/>
    <property type="match status" value="1"/>
</dbReference>
<evidence type="ECO:0000256" key="2">
    <source>
        <dbReference type="ARBA" id="ARBA00023015"/>
    </source>
</evidence>
<dbReference type="InterPro" id="IPR013272">
    <property type="entry name" value="Vps72/YL1_C"/>
</dbReference>
<evidence type="ECO:0000259" key="6">
    <source>
        <dbReference type="SMART" id="SM00993"/>
    </source>
</evidence>
<accession>A0A7S0BDU1</accession>
<dbReference type="InterPro" id="IPR029525">
    <property type="entry name" value="INO80C/Ies6"/>
</dbReference>
<feature type="region of interest" description="Disordered" evidence="5">
    <location>
        <begin position="1"/>
        <end position="26"/>
    </location>
</feature>
<dbReference type="PANTHER" id="PTHR31200">
    <property type="entry name" value="INO80 COMPLEX SUBUNIT C"/>
    <property type="match status" value="1"/>
</dbReference>
<dbReference type="SMART" id="SM00993">
    <property type="entry name" value="YL1_C"/>
    <property type="match status" value="1"/>
</dbReference>
<dbReference type="GO" id="GO:0006338">
    <property type="term" value="P:chromatin remodeling"/>
    <property type="evidence" value="ECO:0007669"/>
    <property type="project" value="InterPro"/>
</dbReference>
<feature type="compositionally biased region" description="Basic residues" evidence="5">
    <location>
        <begin position="1"/>
        <end position="11"/>
    </location>
</feature>
<organism evidence="7">
    <name type="scientific">Rhodosorus marinus</name>
    <dbReference type="NCBI Taxonomy" id="101924"/>
    <lineage>
        <taxon>Eukaryota</taxon>
        <taxon>Rhodophyta</taxon>
        <taxon>Stylonematophyceae</taxon>
        <taxon>Stylonematales</taxon>
        <taxon>Stylonemataceae</taxon>
        <taxon>Rhodosorus</taxon>
    </lineage>
</organism>
<feature type="domain" description="Vps72/YL1 C-terminal" evidence="6">
    <location>
        <begin position="85"/>
        <end position="114"/>
    </location>
</feature>